<organism evidence="1 2">
    <name type="scientific">Eumeta variegata</name>
    <name type="common">Bagworm moth</name>
    <name type="synonym">Eumeta japonica</name>
    <dbReference type="NCBI Taxonomy" id="151549"/>
    <lineage>
        <taxon>Eukaryota</taxon>
        <taxon>Metazoa</taxon>
        <taxon>Ecdysozoa</taxon>
        <taxon>Arthropoda</taxon>
        <taxon>Hexapoda</taxon>
        <taxon>Insecta</taxon>
        <taxon>Pterygota</taxon>
        <taxon>Neoptera</taxon>
        <taxon>Endopterygota</taxon>
        <taxon>Lepidoptera</taxon>
        <taxon>Glossata</taxon>
        <taxon>Ditrysia</taxon>
        <taxon>Tineoidea</taxon>
        <taxon>Psychidae</taxon>
        <taxon>Oiketicinae</taxon>
        <taxon>Eumeta</taxon>
    </lineage>
</organism>
<name>A0A4C1Z935_EUMVA</name>
<evidence type="ECO:0000313" key="2">
    <source>
        <dbReference type="Proteomes" id="UP000299102"/>
    </source>
</evidence>
<keyword evidence="2" id="KW-1185">Reference proteome</keyword>
<sequence>MSLQAFYQNTLLHKPDRSIPLHRLMVSTMLWVVYTILIVEPVSSSSLALSCFHHNQHRPDIFDIALVKRVALRLGGIETVQRLNSDHRPVLLKLCPLTGDKAKTAALHRVRGYSTTSKTCRARVLQRKMRTRIQKFRNDNWSTFMEKITSSHKAYWKLVKDLKPEGYEPHGFPSLKKPDNSVAFDDRDNGECLADSIERQCSHTSSHTTHNTFTRSRRKFDKKSPSIRRAIWFPFNWIKFNPTSKNSTPERHRAWTASLIKQ</sequence>
<accession>A0A4C1Z935</accession>
<evidence type="ECO:0008006" key="3">
    <source>
        <dbReference type="Google" id="ProtNLM"/>
    </source>
</evidence>
<reference evidence="1 2" key="1">
    <citation type="journal article" date="2019" name="Commun. Biol.">
        <title>The bagworm genome reveals a unique fibroin gene that provides high tensile strength.</title>
        <authorList>
            <person name="Kono N."/>
            <person name="Nakamura H."/>
            <person name="Ohtoshi R."/>
            <person name="Tomita M."/>
            <person name="Numata K."/>
            <person name="Arakawa K."/>
        </authorList>
    </citation>
    <scope>NUCLEOTIDE SEQUENCE [LARGE SCALE GENOMIC DNA]</scope>
</reference>
<dbReference type="EMBL" id="BGZK01001621">
    <property type="protein sequence ID" value="GBP83429.1"/>
    <property type="molecule type" value="Genomic_DNA"/>
</dbReference>
<proteinExistence type="predicted"/>
<protein>
    <recommendedName>
        <fullName evidence="3">RNA-directed DNA polymerase from mobile element jockey</fullName>
    </recommendedName>
</protein>
<evidence type="ECO:0000313" key="1">
    <source>
        <dbReference type="EMBL" id="GBP83429.1"/>
    </source>
</evidence>
<gene>
    <name evidence="1" type="ORF">EVAR_60358_1</name>
</gene>
<dbReference type="OrthoDB" id="410155at2759"/>
<dbReference type="Proteomes" id="UP000299102">
    <property type="component" value="Unassembled WGS sequence"/>
</dbReference>
<dbReference type="AlphaFoldDB" id="A0A4C1Z935"/>
<comment type="caution">
    <text evidence="1">The sequence shown here is derived from an EMBL/GenBank/DDBJ whole genome shotgun (WGS) entry which is preliminary data.</text>
</comment>